<sequence>MRQPIPQPQLVIPASSPALLPIPVAPPTDVRETYVESFLQARNIQPNTAKAYRQDLQTFMEWSDRPWGAVTQRQVIHFKTYLTKERKLASNSIRRILRTLRSFYGWMVKSGHLSMNPTLEVELPEAEEAESQELRDREVDQILAAVARSRFPERNAAIVMALLHGMRAEEVVSLDIGDYQTREVAGYDSKQLHIRKAKANSIGWVVLLPAGITVFENYLRWRTAPPSAELAPDAPMFLSYSNRTKNAHQRLTYWGIDELMQWLKAETGIDLHSHRGRHTYATNLMIQYGVPEAEAMKLTRHRDRRSFRRYTNKQEIHAAQMTILKASGQIPSP</sequence>
<reference evidence="8 9" key="1">
    <citation type="submission" date="2017-06" db="EMBL/GenBank/DDBJ databases">
        <title>Genome sequencing of cyanobaciteial culture collection at National Institute for Environmental Studies (NIES).</title>
        <authorList>
            <person name="Hirose Y."/>
            <person name="Shimura Y."/>
            <person name="Fujisawa T."/>
            <person name="Nakamura Y."/>
            <person name="Kawachi M."/>
        </authorList>
    </citation>
    <scope>NUCLEOTIDE SEQUENCE [LARGE SCALE GENOMIC DNA]</scope>
    <source>
        <strain evidence="8 9">NIES-2135</strain>
        <plasmid evidence="9">Plasmid Plasmid1 dna</plasmid>
    </source>
</reference>
<keyword evidence="4" id="KW-0233">DNA recombination</keyword>
<dbReference type="InterPro" id="IPR002104">
    <property type="entry name" value="Integrase_catalytic"/>
</dbReference>
<protein>
    <submittedName>
        <fullName evidence="8">Phage integrase</fullName>
    </submittedName>
</protein>
<dbReference type="PANTHER" id="PTHR30349:SF41">
    <property type="entry name" value="INTEGRASE_RECOMBINASE PROTEIN MJ0367-RELATED"/>
    <property type="match status" value="1"/>
</dbReference>
<evidence type="ECO:0000313" key="8">
    <source>
        <dbReference type="EMBL" id="BAY59297.1"/>
    </source>
</evidence>
<dbReference type="InterPro" id="IPR004107">
    <property type="entry name" value="Integrase_SAM-like_N"/>
</dbReference>
<dbReference type="AlphaFoldDB" id="A0A1Z4JRK3"/>
<keyword evidence="3 5" id="KW-0238">DNA-binding</keyword>
<keyword evidence="8" id="KW-0614">Plasmid</keyword>
<keyword evidence="9" id="KW-1185">Reference proteome</keyword>
<dbReference type="GO" id="GO:0015074">
    <property type="term" value="P:DNA integration"/>
    <property type="evidence" value="ECO:0007669"/>
    <property type="project" value="UniProtKB-KW"/>
</dbReference>
<evidence type="ECO:0000256" key="4">
    <source>
        <dbReference type="ARBA" id="ARBA00023172"/>
    </source>
</evidence>
<proteinExistence type="inferred from homology"/>
<dbReference type="Pfam" id="PF00589">
    <property type="entry name" value="Phage_integrase"/>
    <property type="match status" value="1"/>
</dbReference>
<feature type="domain" description="Tyr recombinase" evidence="6">
    <location>
        <begin position="129"/>
        <end position="323"/>
    </location>
</feature>
<dbReference type="InterPro" id="IPR044068">
    <property type="entry name" value="CB"/>
</dbReference>
<dbReference type="PANTHER" id="PTHR30349">
    <property type="entry name" value="PHAGE INTEGRASE-RELATED"/>
    <property type="match status" value="1"/>
</dbReference>
<evidence type="ECO:0000259" key="7">
    <source>
        <dbReference type="PROSITE" id="PS51900"/>
    </source>
</evidence>
<dbReference type="SUPFAM" id="SSF56349">
    <property type="entry name" value="DNA breaking-rejoining enzymes"/>
    <property type="match status" value="1"/>
</dbReference>
<name>A0A1Z4JRK3_LEPBY</name>
<evidence type="ECO:0000256" key="2">
    <source>
        <dbReference type="ARBA" id="ARBA00022908"/>
    </source>
</evidence>
<dbReference type="InterPro" id="IPR050090">
    <property type="entry name" value="Tyrosine_recombinase_XerCD"/>
</dbReference>
<feature type="domain" description="Core-binding (CB)" evidence="7">
    <location>
        <begin position="25"/>
        <end position="108"/>
    </location>
</feature>
<evidence type="ECO:0000259" key="6">
    <source>
        <dbReference type="PROSITE" id="PS51898"/>
    </source>
</evidence>
<evidence type="ECO:0000256" key="5">
    <source>
        <dbReference type="PROSITE-ProRule" id="PRU01248"/>
    </source>
</evidence>
<dbReference type="Pfam" id="PF13495">
    <property type="entry name" value="Phage_int_SAM_4"/>
    <property type="match status" value="1"/>
</dbReference>
<gene>
    <name evidence="8" type="ORF">NIES2135_61740</name>
</gene>
<dbReference type="GO" id="GO:0003677">
    <property type="term" value="F:DNA binding"/>
    <property type="evidence" value="ECO:0007669"/>
    <property type="project" value="UniProtKB-UniRule"/>
</dbReference>
<accession>A0A1Z4JRK3</accession>
<dbReference type="InterPro" id="IPR011010">
    <property type="entry name" value="DNA_brk_join_enz"/>
</dbReference>
<dbReference type="InterPro" id="IPR010998">
    <property type="entry name" value="Integrase_recombinase_N"/>
</dbReference>
<dbReference type="GO" id="GO:0006310">
    <property type="term" value="P:DNA recombination"/>
    <property type="evidence" value="ECO:0007669"/>
    <property type="project" value="UniProtKB-KW"/>
</dbReference>
<evidence type="ECO:0000256" key="3">
    <source>
        <dbReference type="ARBA" id="ARBA00023125"/>
    </source>
</evidence>
<dbReference type="CDD" id="cd00397">
    <property type="entry name" value="DNA_BRE_C"/>
    <property type="match status" value="1"/>
</dbReference>
<organism evidence="8 9">
    <name type="scientific">Leptolyngbya boryana NIES-2135</name>
    <dbReference type="NCBI Taxonomy" id="1973484"/>
    <lineage>
        <taxon>Bacteria</taxon>
        <taxon>Bacillati</taxon>
        <taxon>Cyanobacteriota</taxon>
        <taxon>Cyanophyceae</taxon>
        <taxon>Leptolyngbyales</taxon>
        <taxon>Leptolyngbyaceae</taxon>
        <taxon>Leptolyngbya group</taxon>
        <taxon>Leptolyngbya</taxon>
    </lineage>
</organism>
<dbReference type="Gene3D" id="1.10.150.130">
    <property type="match status" value="1"/>
</dbReference>
<dbReference type="Gene3D" id="1.10.443.10">
    <property type="entry name" value="Intergrase catalytic core"/>
    <property type="match status" value="1"/>
</dbReference>
<evidence type="ECO:0000256" key="1">
    <source>
        <dbReference type="ARBA" id="ARBA00008857"/>
    </source>
</evidence>
<comment type="similarity">
    <text evidence="1">Belongs to the 'phage' integrase family.</text>
</comment>
<dbReference type="InterPro" id="IPR013762">
    <property type="entry name" value="Integrase-like_cat_sf"/>
</dbReference>
<geneLocation type="plasmid" evidence="8">
    <name>plasmid1</name>
</geneLocation>
<dbReference type="PROSITE" id="PS51898">
    <property type="entry name" value="TYR_RECOMBINASE"/>
    <property type="match status" value="1"/>
</dbReference>
<dbReference type="PROSITE" id="PS51900">
    <property type="entry name" value="CB"/>
    <property type="match status" value="1"/>
</dbReference>
<evidence type="ECO:0000313" key="9">
    <source>
        <dbReference type="Proteomes" id="UP000217895"/>
    </source>
</evidence>
<dbReference type="EMBL" id="AP018204">
    <property type="protein sequence ID" value="BAY59297.1"/>
    <property type="molecule type" value="Genomic_DNA"/>
</dbReference>
<keyword evidence="2" id="KW-0229">DNA integration</keyword>
<dbReference type="Proteomes" id="UP000217895">
    <property type="component" value="Plasmid Plasmid1 dna"/>
</dbReference>